<dbReference type="InterPro" id="IPR001647">
    <property type="entry name" value="HTH_TetR"/>
</dbReference>
<dbReference type="InterPro" id="IPR023772">
    <property type="entry name" value="DNA-bd_HTH_TetR-type_CS"/>
</dbReference>
<dbReference type="EMBL" id="DVIQ01000091">
    <property type="protein sequence ID" value="HIS32615.1"/>
    <property type="molecule type" value="Genomic_DNA"/>
</dbReference>
<dbReference type="Proteomes" id="UP000823935">
    <property type="component" value="Unassembled WGS sequence"/>
</dbReference>
<reference evidence="4" key="2">
    <citation type="journal article" date="2021" name="PeerJ">
        <title>Extensive microbial diversity within the chicken gut microbiome revealed by metagenomics and culture.</title>
        <authorList>
            <person name="Gilroy R."/>
            <person name="Ravi A."/>
            <person name="Getino M."/>
            <person name="Pursley I."/>
            <person name="Horton D.L."/>
            <person name="Alikhan N.F."/>
            <person name="Baker D."/>
            <person name="Gharbi K."/>
            <person name="Hall N."/>
            <person name="Watson M."/>
            <person name="Adriaenssens E.M."/>
            <person name="Foster-Nyarko E."/>
            <person name="Jarju S."/>
            <person name="Secka A."/>
            <person name="Antonio M."/>
            <person name="Oren A."/>
            <person name="Chaudhuri R.R."/>
            <person name="La Ragione R."/>
            <person name="Hildebrand F."/>
            <person name="Pallen M.J."/>
        </authorList>
    </citation>
    <scope>NUCLEOTIDE SEQUENCE</scope>
    <source>
        <strain evidence="4">CHK190-19873</strain>
    </source>
</reference>
<dbReference type="PANTHER" id="PTHR43479:SF11">
    <property type="entry name" value="ACREF_ENVCD OPERON REPRESSOR-RELATED"/>
    <property type="match status" value="1"/>
</dbReference>
<dbReference type="PRINTS" id="PR00455">
    <property type="entry name" value="HTHTETR"/>
</dbReference>
<dbReference type="PROSITE" id="PS50977">
    <property type="entry name" value="HTH_TETR_2"/>
    <property type="match status" value="1"/>
</dbReference>
<comment type="caution">
    <text evidence="4">The sequence shown here is derived from an EMBL/GenBank/DDBJ whole genome shotgun (WGS) entry which is preliminary data.</text>
</comment>
<evidence type="ECO:0000313" key="4">
    <source>
        <dbReference type="EMBL" id="HIS32615.1"/>
    </source>
</evidence>
<accession>A0A9D1JKW9</accession>
<evidence type="ECO:0000256" key="1">
    <source>
        <dbReference type="ARBA" id="ARBA00023125"/>
    </source>
</evidence>
<keyword evidence="1 2" id="KW-0238">DNA-binding</keyword>
<dbReference type="Pfam" id="PF00440">
    <property type="entry name" value="TetR_N"/>
    <property type="match status" value="1"/>
</dbReference>
<name>A0A9D1JKW9_9FIRM</name>
<dbReference type="InterPro" id="IPR009057">
    <property type="entry name" value="Homeodomain-like_sf"/>
</dbReference>
<dbReference type="GO" id="GO:0003677">
    <property type="term" value="F:DNA binding"/>
    <property type="evidence" value="ECO:0007669"/>
    <property type="project" value="UniProtKB-UniRule"/>
</dbReference>
<protein>
    <submittedName>
        <fullName evidence="4">TetR/AcrR family transcriptional regulator</fullName>
    </submittedName>
</protein>
<dbReference type="AlphaFoldDB" id="A0A9D1JKW9"/>
<dbReference type="SUPFAM" id="SSF48498">
    <property type="entry name" value="Tetracyclin repressor-like, C-terminal domain"/>
    <property type="match status" value="1"/>
</dbReference>
<dbReference type="PROSITE" id="PS01081">
    <property type="entry name" value="HTH_TETR_1"/>
    <property type="match status" value="1"/>
</dbReference>
<dbReference type="InterPro" id="IPR050624">
    <property type="entry name" value="HTH-type_Tx_Regulator"/>
</dbReference>
<evidence type="ECO:0000256" key="2">
    <source>
        <dbReference type="PROSITE-ProRule" id="PRU00335"/>
    </source>
</evidence>
<dbReference type="SUPFAM" id="SSF46689">
    <property type="entry name" value="Homeodomain-like"/>
    <property type="match status" value="1"/>
</dbReference>
<feature type="domain" description="HTH tetR-type" evidence="3">
    <location>
        <begin position="13"/>
        <end position="73"/>
    </location>
</feature>
<dbReference type="Gene3D" id="1.10.357.10">
    <property type="entry name" value="Tetracycline Repressor, domain 2"/>
    <property type="match status" value="1"/>
</dbReference>
<organism evidence="4 5">
    <name type="scientific">Candidatus Limivivens intestinipullorum</name>
    <dbReference type="NCBI Taxonomy" id="2840858"/>
    <lineage>
        <taxon>Bacteria</taxon>
        <taxon>Bacillati</taxon>
        <taxon>Bacillota</taxon>
        <taxon>Clostridia</taxon>
        <taxon>Lachnospirales</taxon>
        <taxon>Lachnospiraceae</taxon>
        <taxon>Lachnospiraceae incertae sedis</taxon>
        <taxon>Candidatus Limivivens</taxon>
    </lineage>
</organism>
<feature type="DNA-binding region" description="H-T-H motif" evidence="2">
    <location>
        <begin position="36"/>
        <end position="55"/>
    </location>
</feature>
<gene>
    <name evidence="4" type="ORF">IAB44_13895</name>
</gene>
<evidence type="ECO:0000313" key="5">
    <source>
        <dbReference type="Proteomes" id="UP000823935"/>
    </source>
</evidence>
<dbReference type="InterPro" id="IPR036271">
    <property type="entry name" value="Tet_transcr_reg_TetR-rel_C_sf"/>
</dbReference>
<reference evidence="4" key="1">
    <citation type="submission" date="2020-10" db="EMBL/GenBank/DDBJ databases">
        <authorList>
            <person name="Gilroy R."/>
        </authorList>
    </citation>
    <scope>NUCLEOTIDE SEQUENCE</scope>
    <source>
        <strain evidence="4">CHK190-19873</strain>
    </source>
</reference>
<proteinExistence type="predicted"/>
<sequence length="198" mass="22649">MAEAKHRHYPKSQKTRQRILTSALTLMKNQGYQGATIRGICKKAGVSPASFYSYFKSKSDLLQDIYAESDSFFSTEMVSLIENRPFLDQLRSYVQAYADLNLQTGIDMMRVLYNPENVWFSRERPMQKTLAAIVKNGQKEGVLPQTLSAQELVRNIFVILRGVCYDWCVYDGDYDLPEAMLRHVGYFLWGVSGQNFGG</sequence>
<evidence type="ECO:0000259" key="3">
    <source>
        <dbReference type="PROSITE" id="PS50977"/>
    </source>
</evidence>
<dbReference type="PANTHER" id="PTHR43479">
    <property type="entry name" value="ACREF/ENVCD OPERON REPRESSOR-RELATED"/>
    <property type="match status" value="1"/>
</dbReference>